<dbReference type="CDD" id="cd00093">
    <property type="entry name" value="HTH_XRE"/>
    <property type="match status" value="1"/>
</dbReference>
<dbReference type="GO" id="GO:0003677">
    <property type="term" value="F:DNA binding"/>
    <property type="evidence" value="ECO:0007669"/>
    <property type="project" value="InterPro"/>
</dbReference>
<dbReference type="Pfam" id="PF13560">
    <property type="entry name" value="HTH_31"/>
    <property type="match status" value="1"/>
</dbReference>
<evidence type="ECO:0000313" key="1">
    <source>
        <dbReference type="EMBL" id="SON52122.1"/>
    </source>
</evidence>
<dbReference type="SUPFAM" id="SSF47413">
    <property type="entry name" value="lambda repressor-like DNA-binding domains"/>
    <property type="match status" value="1"/>
</dbReference>
<evidence type="ECO:0000313" key="2">
    <source>
        <dbReference type="Proteomes" id="UP000235828"/>
    </source>
</evidence>
<dbReference type="RefSeq" id="WP_102524445.1">
    <property type="nucleotide sequence ID" value="NZ_LT960612.1"/>
</dbReference>
<dbReference type="Gene3D" id="1.10.260.40">
    <property type="entry name" value="lambda repressor-like DNA-binding domains"/>
    <property type="match status" value="1"/>
</dbReference>
<gene>
    <name evidence="1" type="ORF">VTAP4600_B0511</name>
</gene>
<evidence type="ECO:0008006" key="3">
    <source>
        <dbReference type="Google" id="ProtNLM"/>
    </source>
</evidence>
<proteinExistence type="predicted"/>
<dbReference type="KEGG" id="vta:B0511"/>
<organism evidence="1 2">
    <name type="scientific">Vibrio tapetis subsp. tapetis</name>
    <dbReference type="NCBI Taxonomy" id="1671868"/>
    <lineage>
        <taxon>Bacteria</taxon>
        <taxon>Pseudomonadati</taxon>
        <taxon>Pseudomonadota</taxon>
        <taxon>Gammaproteobacteria</taxon>
        <taxon>Vibrionales</taxon>
        <taxon>Vibrionaceae</taxon>
        <taxon>Vibrio</taxon>
    </lineage>
</organism>
<dbReference type="InterPro" id="IPR001387">
    <property type="entry name" value="Cro/C1-type_HTH"/>
</dbReference>
<sequence>MEFNQNDRDALYNIWMSQKAKMRLTQMDVARRLGMTQLDFSNLLRGNSELSMTFVSQFCRLLHVDPKLYIPSLMTNGSEGQSVVYLESRMSVDGAIQRVYVENSQVVVEYAHTISH</sequence>
<protein>
    <recommendedName>
        <fullName evidence="3">L-threonine 3-dehydrogenase</fullName>
    </recommendedName>
</protein>
<reference evidence="1 2" key="1">
    <citation type="submission" date="2017-10" db="EMBL/GenBank/DDBJ databases">
        <authorList>
            <person name="Banno H."/>
            <person name="Chua N.-H."/>
        </authorList>
    </citation>
    <scope>NUCLEOTIDE SEQUENCE [LARGE SCALE GENOMIC DNA]</scope>
    <source>
        <strain evidence="1">Vibrio tapetis CECT4600</strain>
    </source>
</reference>
<keyword evidence="2" id="KW-1185">Reference proteome</keyword>
<dbReference type="AlphaFoldDB" id="A0A2N8ZJR8"/>
<accession>A0A2N8ZJR8</accession>
<dbReference type="EMBL" id="LT960612">
    <property type="protein sequence ID" value="SON52122.1"/>
    <property type="molecule type" value="Genomic_DNA"/>
</dbReference>
<dbReference type="Proteomes" id="UP000235828">
    <property type="component" value="Chromosome B"/>
</dbReference>
<dbReference type="InterPro" id="IPR010982">
    <property type="entry name" value="Lambda_DNA-bd_dom_sf"/>
</dbReference>
<dbReference type="OrthoDB" id="5916950at2"/>
<name>A0A2N8ZJR8_9VIBR</name>